<keyword evidence="3 7" id="KW-0012">Acyltransferase</keyword>
<dbReference type="PANTHER" id="PTHR10434:SF66">
    <property type="entry name" value="PHOSPHOLIPID_GLYCEROL ACYLTRANSFERASE DOMAIN-CONTAINING PROTEIN"/>
    <property type="match status" value="1"/>
</dbReference>
<keyword evidence="5" id="KW-0472">Membrane</keyword>
<dbReference type="CDD" id="cd07989">
    <property type="entry name" value="LPLAT_AGPAT-like"/>
    <property type="match status" value="1"/>
</dbReference>
<dbReference type="EMBL" id="JAQQPZ010000013">
    <property type="protein sequence ID" value="MDD8060941.1"/>
    <property type="molecule type" value="Genomic_DNA"/>
</dbReference>
<dbReference type="InterPro" id="IPR002123">
    <property type="entry name" value="Plipid/glycerol_acylTrfase"/>
</dbReference>
<keyword evidence="8" id="KW-1185">Reference proteome</keyword>
<sequence length="293" mass="32550">MINSPQSAPFTSQQSIAPKLTGLRYIPRWIGGVMCYMVFGLGGLLSSLTILPVLRYWPGSKQERIARVQRTVSLMFKGFVAMLTAVGVINVSTQNLHLLQQARGHIVIANHPTLVDVVVLISLMPNAGCVVKQSLWRNPFIRGVLSSVGYIPNRSANLLLQDCKQVLKQDTNLVIFPEGTRTLVGNVINPFARGAANIAIRTQSDILPVVLRTDVAGLTKQESWYQIPRQTISMSVEITDSVLHHDDEITQGNEAKMARQLTRDLQQFYLNNLSSPLDSHTDKKQKNELTQPN</sequence>
<name>A0ABT5TQP1_9GAMM</name>
<evidence type="ECO:0000256" key="5">
    <source>
        <dbReference type="SAM" id="Phobius"/>
    </source>
</evidence>
<feature type="transmembrane region" description="Helical" evidence="5">
    <location>
        <begin position="74"/>
        <end position="93"/>
    </location>
</feature>
<keyword evidence="5" id="KW-1133">Transmembrane helix</keyword>
<evidence type="ECO:0000256" key="1">
    <source>
        <dbReference type="ARBA" id="ARBA00005189"/>
    </source>
</evidence>
<dbReference type="Proteomes" id="UP001213691">
    <property type="component" value="Unassembled WGS sequence"/>
</dbReference>
<accession>A0ABT5TQP1</accession>
<feature type="transmembrane region" description="Helical" evidence="5">
    <location>
        <begin position="29"/>
        <end position="54"/>
    </location>
</feature>
<dbReference type="SMART" id="SM00563">
    <property type="entry name" value="PlsC"/>
    <property type="match status" value="1"/>
</dbReference>
<comment type="caution">
    <text evidence="7">The sequence shown here is derived from an EMBL/GenBank/DDBJ whole genome shotgun (WGS) entry which is preliminary data.</text>
</comment>
<feature type="domain" description="Phospholipid/glycerol acyltransferase" evidence="6">
    <location>
        <begin position="105"/>
        <end position="214"/>
    </location>
</feature>
<dbReference type="PANTHER" id="PTHR10434">
    <property type="entry name" value="1-ACYL-SN-GLYCEROL-3-PHOSPHATE ACYLTRANSFERASE"/>
    <property type="match status" value="1"/>
</dbReference>
<dbReference type="RefSeq" id="WP_238104861.1">
    <property type="nucleotide sequence ID" value="NZ_JAQQPZ010000013.1"/>
</dbReference>
<feature type="region of interest" description="Disordered" evidence="4">
    <location>
        <begin position="273"/>
        <end position="293"/>
    </location>
</feature>
<dbReference type="GO" id="GO:0016746">
    <property type="term" value="F:acyltransferase activity"/>
    <property type="evidence" value="ECO:0007669"/>
    <property type="project" value="UniProtKB-KW"/>
</dbReference>
<protein>
    <submittedName>
        <fullName evidence="7">Lysophospholipid acyltransferase family protein</fullName>
    </submittedName>
</protein>
<reference evidence="7 8" key="1">
    <citation type="submission" date="2023-02" db="EMBL/GenBank/DDBJ databases">
        <title>Genome sequence of Shewanella metallivivens ER-Te-42B-Light, sp. nov., enriched from sulfide tube worms (Riftia pachyptila) isolated from Explorer Ridge in the Pacific Ocean.</title>
        <authorList>
            <person name="Maltman C."/>
            <person name="Kuzyk S.B."/>
            <person name="Kyndt J.A."/>
            <person name="Yurkov V."/>
        </authorList>
    </citation>
    <scope>NUCLEOTIDE SEQUENCE [LARGE SCALE GENOMIC DNA]</scope>
    <source>
        <strain evidence="7 8">ER-Te-42B-Light</strain>
    </source>
</reference>
<organism evidence="7 8">
    <name type="scientific">Shewanella metallivivens</name>
    <dbReference type="NCBI Taxonomy" id="2872342"/>
    <lineage>
        <taxon>Bacteria</taxon>
        <taxon>Pseudomonadati</taxon>
        <taxon>Pseudomonadota</taxon>
        <taxon>Gammaproteobacteria</taxon>
        <taxon>Alteromonadales</taxon>
        <taxon>Shewanellaceae</taxon>
        <taxon>Shewanella</taxon>
    </lineage>
</organism>
<evidence type="ECO:0000256" key="3">
    <source>
        <dbReference type="ARBA" id="ARBA00023315"/>
    </source>
</evidence>
<dbReference type="Pfam" id="PF01553">
    <property type="entry name" value="Acyltransferase"/>
    <property type="match status" value="1"/>
</dbReference>
<evidence type="ECO:0000256" key="4">
    <source>
        <dbReference type="SAM" id="MobiDB-lite"/>
    </source>
</evidence>
<evidence type="ECO:0000259" key="6">
    <source>
        <dbReference type="SMART" id="SM00563"/>
    </source>
</evidence>
<keyword evidence="5" id="KW-0812">Transmembrane</keyword>
<dbReference type="SUPFAM" id="SSF69593">
    <property type="entry name" value="Glycerol-3-phosphate (1)-acyltransferase"/>
    <property type="match status" value="1"/>
</dbReference>
<evidence type="ECO:0000256" key="2">
    <source>
        <dbReference type="ARBA" id="ARBA00022679"/>
    </source>
</evidence>
<comment type="pathway">
    <text evidence="1">Lipid metabolism.</text>
</comment>
<gene>
    <name evidence="7" type="ORF">PQR79_17880</name>
</gene>
<proteinExistence type="predicted"/>
<evidence type="ECO:0000313" key="8">
    <source>
        <dbReference type="Proteomes" id="UP001213691"/>
    </source>
</evidence>
<evidence type="ECO:0000313" key="7">
    <source>
        <dbReference type="EMBL" id="MDD8060941.1"/>
    </source>
</evidence>
<keyword evidence="2" id="KW-0808">Transferase</keyword>